<reference evidence="2" key="1">
    <citation type="journal article" date="2021" name="Front. Microbiol.">
        <title>Comprehensive Comparative Genomics and Phenotyping of Methylobacterium Species.</title>
        <authorList>
            <person name="Alessa O."/>
            <person name="Ogura Y."/>
            <person name="Fujitani Y."/>
            <person name="Takami H."/>
            <person name="Hayashi T."/>
            <person name="Sahin N."/>
            <person name="Tani A."/>
        </authorList>
    </citation>
    <scope>NUCLEOTIDE SEQUENCE</scope>
    <source>
        <strain evidence="2">DSM 17168</strain>
    </source>
</reference>
<keyword evidence="3" id="KW-1185">Reference proteome</keyword>
<name>A0ABQ4SB52_9HYPH</name>
<evidence type="ECO:0000313" key="3">
    <source>
        <dbReference type="Proteomes" id="UP001055153"/>
    </source>
</evidence>
<dbReference type="PROSITE" id="PS51318">
    <property type="entry name" value="TAT"/>
    <property type="match status" value="1"/>
</dbReference>
<accession>A0ABQ4SB52</accession>
<comment type="caution">
    <text evidence="2">The sequence shown here is derived from an EMBL/GenBank/DDBJ whole genome shotgun (WGS) entry which is preliminary data.</text>
</comment>
<keyword evidence="1" id="KW-0732">Signal</keyword>
<dbReference type="InterPro" id="IPR007332">
    <property type="entry name" value="DUF411"/>
</dbReference>
<feature type="signal peptide" evidence="1">
    <location>
        <begin position="1"/>
        <end position="31"/>
    </location>
</feature>
<gene>
    <name evidence="2" type="ORF">GMJLKIPL_0808</name>
</gene>
<reference evidence="2" key="2">
    <citation type="submission" date="2021-08" db="EMBL/GenBank/DDBJ databases">
        <authorList>
            <person name="Tani A."/>
            <person name="Ola A."/>
            <person name="Ogura Y."/>
            <person name="Katsura K."/>
            <person name="Hayashi T."/>
        </authorList>
    </citation>
    <scope>NUCLEOTIDE SEQUENCE</scope>
    <source>
        <strain evidence="2">DSM 17168</strain>
    </source>
</reference>
<dbReference type="EMBL" id="BPQQ01000009">
    <property type="protein sequence ID" value="GJD98895.1"/>
    <property type="molecule type" value="Genomic_DNA"/>
</dbReference>
<dbReference type="InterPro" id="IPR006311">
    <property type="entry name" value="TAT_signal"/>
</dbReference>
<protein>
    <recommendedName>
        <fullName evidence="4">Metal-binding protein</fullName>
    </recommendedName>
</protein>
<sequence>MRTMKADTRTTRRALLAGLAAGMAVGPRALAAGLPEVAVTKDPTCGCCEKWVTHLREAGFVVTVTVGPVNPVKARLGVPRDLASCHTAQVGGYAIEGHVPAGAIKRLLAEKPKGTGLAVPGMPVGSPGMEVDGMEPATYDVVLFGPEGRYTFARYRGEELV</sequence>
<evidence type="ECO:0000313" key="2">
    <source>
        <dbReference type="EMBL" id="GJD98895.1"/>
    </source>
</evidence>
<feature type="chain" id="PRO_5047243530" description="Metal-binding protein" evidence="1">
    <location>
        <begin position="32"/>
        <end position="161"/>
    </location>
</feature>
<proteinExistence type="predicted"/>
<evidence type="ECO:0008006" key="4">
    <source>
        <dbReference type="Google" id="ProtNLM"/>
    </source>
</evidence>
<organism evidence="2 3">
    <name type="scientific">Methylobacterium isbiliense</name>
    <dbReference type="NCBI Taxonomy" id="315478"/>
    <lineage>
        <taxon>Bacteria</taxon>
        <taxon>Pseudomonadati</taxon>
        <taxon>Pseudomonadota</taxon>
        <taxon>Alphaproteobacteria</taxon>
        <taxon>Hyphomicrobiales</taxon>
        <taxon>Methylobacteriaceae</taxon>
        <taxon>Methylobacterium</taxon>
    </lineage>
</organism>
<dbReference type="Pfam" id="PF04214">
    <property type="entry name" value="DUF411"/>
    <property type="match status" value="1"/>
</dbReference>
<dbReference type="Proteomes" id="UP001055153">
    <property type="component" value="Unassembled WGS sequence"/>
</dbReference>
<evidence type="ECO:0000256" key="1">
    <source>
        <dbReference type="SAM" id="SignalP"/>
    </source>
</evidence>